<evidence type="ECO:0000256" key="1">
    <source>
        <dbReference type="SAM" id="MobiDB-lite"/>
    </source>
</evidence>
<proteinExistence type="predicted"/>
<evidence type="ECO:0000259" key="4">
    <source>
        <dbReference type="Pfam" id="PF24515"/>
    </source>
</evidence>
<feature type="domain" description="RZZ complex subunit KNTC1/ROD C-terminal" evidence="2">
    <location>
        <begin position="1678"/>
        <end position="2213"/>
    </location>
</feature>
<dbReference type="Pfam" id="PF10493">
    <property type="entry name" value="Rod_C"/>
    <property type="match status" value="1"/>
</dbReference>
<protein>
    <submittedName>
        <fullName evidence="7">KNTC1 protein</fullName>
    </submittedName>
</protein>
<dbReference type="OrthoDB" id="343783at2759"/>
<dbReference type="GO" id="GO:0000070">
    <property type="term" value="P:mitotic sister chromatid segregation"/>
    <property type="evidence" value="ECO:0007669"/>
    <property type="project" value="TreeGrafter"/>
</dbReference>
<dbReference type="GO" id="GO:1903394">
    <property type="term" value="P:protein localization to kinetochore involved in kinetochore assembly"/>
    <property type="evidence" value="ECO:0007669"/>
    <property type="project" value="TreeGrafter"/>
</dbReference>
<dbReference type="Pfam" id="PF24520">
    <property type="entry name" value="ARM_KNTC1_1st"/>
    <property type="match status" value="1"/>
</dbReference>
<sequence length="2326" mass="261925">MCACAIKPEVGLSSGGKFGNDNFVQNLVLTTESATMPWDDIEVGIGGDETANFGQRNESGPGLYQVDTLATVSNSGQVSKNPRLYAASSQLGLCLVADCQVSLFTETCDDHLITLTYGSPVDAVVCSKDSLFLLIGESSGTLHMMETSTQTMLFSESLVPDLQPVNGKAFHGIEITLSVEDGSYDLTILTSDDRLVRFSQIDLKGLSKALETKDFPTAKKLKDSIQMEMVDTSSDHTEEAICLKCHSWGADTVVITGGKGESSLCVWSKGEEDATELLTGIDSRLLGGSSVVKCDFKDNFLFVLTKKGVLSQWDAQSLVKLNKWRGIAVQDFLLLDASSVHSPTKNANLQSSLKIVLLTLPKEKGKCHLQVHSLPGMQLAYSLELNQVSALVCAPASQETIFVIEGAHKDDVEDTSSSDAVVSTLRVRCLTEALPDTRFHRLLHKKQYEEALKFAQSYELDVELVYKVKAQDILTQTDPWTRTQEDGQTTDQIFADLKDCLSHISDNGCVADICVQATLPTMQSTYELLTYAEGRVNKKGGDSVLSEEELISRAAWQTKVLEALHRLGTFQVVFGPQLFSATQWYEFMKADLLVEVCEGFRRTDVQQAAAIWCRHQAEFEARFTVEWLKRVLQSITDNVLSDLILPWLRGDFVPFVLRVLPEGRAVLAQWLEQRARNLELSEKASWPENGLAIAELMVKVGGRRAEWENGKMLLTPAQLVTQYEHGISEAESSLNTLIQHLQHLLILHNKCNFKISLSEYCQETTTSITFRMLDRVVAPELIPATIDKMVRPYMKDHGLEEDKVLLEYIQDLLEQCSGRASYQLEASWEVKAMTCVHCMKDMECKYEGTLLLMNKAVIPWSQAMETFVAEALKWKHPRAAELQHRYSMINLRKMLANYALRNYNVSEFTTAPSLLKYILYQDQPTVMQDALQVVEAYPDHLKKTDAYNIRTHFFIQKNRLSECMALLKSLPKEETEVCVRKIVIWAELTLQDTIIAEEEVHKKKQMIAVEAALLALKHLADIEEDMFNLLEYEEKVQDFENIFALQKEYGEFLTRSEYQDAEFRKAVLMEHLAKFFQSMAQTDDMEDGDASADPCHDDDRKRRPMKGNYSKMFRLAQLLGVSSDELRGHLAVRASQDGNIDSAVNMCQILYEQAPNATTGRVLYNVAHNLCSMQADPEAPMAAQQRSNIANIIHQLASQALTICEQDLICDCLELSKCSSLSQRVYQKCEKAAYDVTVQPADDDDHLAGPQKDPYSEWTYDSFFKEDGLVLDTAEAMPLTYQFTLACLPQAGCSVKGSIVPLNHARVAGRSSPEDDEGSEHILDEIHASTSNIVQYLQESSLYQLAFQFSIQALGVCLQHVLMDEILTLQKEADSEQQGLKAMKREKLVAMGKQGSVLGSEFITALLTKLFSCRRVDHNLALGYVSALNKADGFKKLKSQSSSAGLNYRRVLAIANVGKDLARLINQGDVLKACESLAADARWGHRLQKMKISFKDAFQKEPAAKQKLLPTIIANEQTDLDLILDYCRTFRLNPSDALLLYLEYLLLLQPTLDPAGTSTLDEHIKHAAQCVSKVQPIIEQIHVKEMLLKRMANLLVTKINFYDYERIRFILSVMEVNMEREKIAFVWTIDLAKGLELLEFLWHYRRTQEPDQYELSFKPCADAGDEEERKLFTEFATAPLLSKKRLPFHPLLLGNSWKIIRPELSVETVSALLPVTKLLKMPTDQVYVSAIQNMVNSCVKDQPRDVIPAPDEHSSMELRKLPGLDRKLVESIRCLLLQVEDIQLAVATSRWVAKELPLGAEQVMVLKACAFLTKKWQESLPENSPDREKASIMLNRVTAATQQVSTQHVLFKYRLAKPPHLSLASSPAKLIFMLYEDESIEKRLVEKAGVFPDIHAAAEEISQIGSKDLGKIRVTLFEQWLYASGGSKQGEEQDSTETLNFQEPENQEAKEEERSLHRMVYLMQFQAMEKSATFLLNIAYAQSGSKVTYVSRVRALRCLLSLVDNQVVEAVAKKPVEEVREYMKCLLYLAELEALHVPQTLESFNKSNKAALARGLWRNHNHEWRAVRLVSDLCLDYEIWDPHMWNSILQQLLAFRMLKYLEHVLVRLSAISDLWQVGCLMRAWKTVLLSPFTTACEDQKAACLKVYTLIQRCPLLLELDVVGFSRQFLQAGLPACALGCLLFLPDDQKRNKHIQTLLASGCSVGILDQMRELDLARTPLSQGAQIVGEVHQYLDITHQYDVVLGTPHFSSLQAYLVRQDRTSSLAQWLLDNDRLTEAIQLAQQYHQVHGDGSITAKPQIGLQQLQAFLKSQGLSSCEEMLSFEEN</sequence>
<dbReference type="GO" id="GO:0005737">
    <property type="term" value="C:cytoplasm"/>
    <property type="evidence" value="ECO:0007669"/>
    <property type="project" value="TreeGrafter"/>
</dbReference>
<dbReference type="InterPro" id="IPR055404">
    <property type="entry name" value="ARM_KNTC1_2nd"/>
</dbReference>
<keyword evidence="8" id="KW-1185">Reference proteome</keyword>
<feature type="domain" description="KNTC1 N-terminal" evidence="3">
    <location>
        <begin position="51"/>
        <end position="432"/>
    </location>
</feature>
<dbReference type="GO" id="GO:1990423">
    <property type="term" value="C:RZZ complex"/>
    <property type="evidence" value="ECO:0007669"/>
    <property type="project" value="TreeGrafter"/>
</dbReference>
<accession>A0A8K0A045</accession>
<dbReference type="GO" id="GO:0007094">
    <property type="term" value="P:mitotic spindle assembly checkpoint signaling"/>
    <property type="evidence" value="ECO:0007669"/>
    <property type="project" value="TreeGrafter"/>
</dbReference>
<dbReference type="Pfam" id="PF24516">
    <property type="entry name" value="ARM_KNTC1_2nd"/>
    <property type="match status" value="1"/>
</dbReference>
<dbReference type="InterPro" id="IPR036322">
    <property type="entry name" value="WD40_repeat_dom_sf"/>
</dbReference>
<feature type="domain" description="KNTC1 third ARM-repeats" evidence="4">
    <location>
        <begin position="1401"/>
        <end position="1612"/>
    </location>
</feature>
<evidence type="ECO:0000313" key="7">
    <source>
        <dbReference type="EMBL" id="CAH1264280.1"/>
    </source>
</evidence>
<dbReference type="Pfam" id="PF24515">
    <property type="entry name" value="ARM_KNTC1_3rd"/>
    <property type="match status" value="1"/>
</dbReference>
<dbReference type="Proteomes" id="UP000838412">
    <property type="component" value="Chromosome 4"/>
</dbReference>
<evidence type="ECO:0000259" key="5">
    <source>
        <dbReference type="Pfam" id="PF24516"/>
    </source>
</evidence>
<name>A0A8K0A045_BRALA</name>
<dbReference type="InterPro" id="IPR019527">
    <property type="entry name" value="RZZ-complex_KNTC1/ROD_C"/>
</dbReference>
<dbReference type="InterPro" id="IPR055402">
    <property type="entry name" value="KNTC1_N"/>
</dbReference>
<reference evidence="7" key="1">
    <citation type="submission" date="2022-01" db="EMBL/GenBank/DDBJ databases">
        <authorList>
            <person name="Braso-Vives M."/>
        </authorList>
    </citation>
    <scope>NUCLEOTIDE SEQUENCE</scope>
</reference>
<dbReference type="EMBL" id="OV696689">
    <property type="protein sequence ID" value="CAH1264280.1"/>
    <property type="molecule type" value="Genomic_DNA"/>
</dbReference>
<evidence type="ECO:0000259" key="2">
    <source>
        <dbReference type="Pfam" id="PF10493"/>
    </source>
</evidence>
<feature type="region of interest" description="Disordered" evidence="1">
    <location>
        <begin position="1927"/>
        <end position="1953"/>
    </location>
</feature>
<feature type="domain" description="KNTC1 first ARM-repeats" evidence="6">
    <location>
        <begin position="441"/>
        <end position="691"/>
    </location>
</feature>
<evidence type="ECO:0000313" key="8">
    <source>
        <dbReference type="Proteomes" id="UP000838412"/>
    </source>
</evidence>
<evidence type="ECO:0000259" key="6">
    <source>
        <dbReference type="Pfam" id="PF24520"/>
    </source>
</evidence>
<dbReference type="Pfam" id="PF24506">
    <property type="entry name" value="KNTC1_N"/>
    <property type="match status" value="1"/>
</dbReference>
<dbReference type="GO" id="GO:0031267">
    <property type="term" value="F:small GTPase binding"/>
    <property type="evidence" value="ECO:0007669"/>
    <property type="project" value="TreeGrafter"/>
</dbReference>
<dbReference type="SUPFAM" id="SSF50978">
    <property type="entry name" value="WD40 repeat-like"/>
    <property type="match status" value="1"/>
</dbReference>
<dbReference type="InterPro" id="IPR052802">
    <property type="entry name" value="KNTC1"/>
</dbReference>
<gene>
    <name evidence="7" type="primary">KNTC1</name>
    <name evidence="7" type="ORF">BLAG_LOCUS18702</name>
</gene>
<dbReference type="PANTHER" id="PTHR15688:SF1">
    <property type="entry name" value="KINETOCHORE-ASSOCIATED PROTEIN 1"/>
    <property type="match status" value="1"/>
</dbReference>
<organism evidence="7 8">
    <name type="scientific">Branchiostoma lanceolatum</name>
    <name type="common">Common lancelet</name>
    <name type="synonym">Amphioxus lanceolatum</name>
    <dbReference type="NCBI Taxonomy" id="7740"/>
    <lineage>
        <taxon>Eukaryota</taxon>
        <taxon>Metazoa</taxon>
        <taxon>Chordata</taxon>
        <taxon>Cephalochordata</taxon>
        <taxon>Leptocardii</taxon>
        <taxon>Amphioxiformes</taxon>
        <taxon>Branchiostomatidae</taxon>
        <taxon>Branchiostoma</taxon>
    </lineage>
</organism>
<dbReference type="InterPro" id="IPR055405">
    <property type="entry name" value="ARM_KNTC1_3rd"/>
</dbReference>
<dbReference type="PANTHER" id="PTHR15688">
    <property type="entry name" value="KINETOCHORE-ASSOCIATED PROTEIN 1"/>
    <property type="match status" value="1"/>
</dbReference>
<feature type="domain" description="KNTC1 second ARM-repeats" evidence="5">
    <location>
        <begin position="804"/>
        <end position="970"/>
    </location>
</feature>
<dbReference type="InterPro" id="IPR055403">
    <property type="entry name" value="ARM_KNTC1_1st"/>
</dbReference>
<dbReference type="GO" id="GO:0005828">
    <property type="term" value="C:kinetochore microtubule"/>
    <property type="evidence" value="ECO:0007669"/>
    <property type="project" value="TreeGrafter"/>
</dbReference>
<evidence type="ECO:0000259" key="3">
    <source>
        <dbReference type="Pfam" id="PF24506"/>
    </source>
</evidence>